<dbReference type="InterPro" id="IPR050682">
    <property type="entry name" value="ModA/WtpA"/>
</dbReference>
<dbReference type="PANTHER" id="PTHR30632">
    <property type="entry name" value="MOLYBDATE-BINDING PERIPLASMIC PROTEIN"/>
    <property type="match status" value="1"/>
</dbReference>
<feature type="binding site" evidence="4">
    <location>
        <position position="176"/>
    </location>
    <ligand>
        <name>molybdate</name>
        <dbReference type="ChEBI" id="CHEBI:36264"/>
    </ligand>
</feature>
<protein>
    <submittedName>
        <fullName evidence="6">Molybdate transport system substrate-binding protein</fullName>
    </submittedName>
</protein>
<feature type="signal peptide" evidence="5">
    <location>
        <begin position="1"/>
        <end position="21"/>
    </location>
</feature>
<dbReference type="GO" id="GO:0015689">
    <property type="term" value="P:molybdate ion transport"/>
    <property type="evidence" value="ECO:0007669"/>
    <property type="project" value="InterPro"/>
</dbReference>
<keyword evidence="4" id="KW-0500">Molybdenum</keyword>
<dbReference type="Proteomes" id="UP001262032">
    <property type="component" value="Unassembled WGS sequence"/>
</dbReference>
<accession>A0AAW8NE14</accession>
<evidence type="ECO:0000256" key="4">
    <source>
        <dbReference type="PIRSR" id="PIRSR004846-1"/>
    </source>
</evidence>
<evidence type="ECO:0000256" key="3">
    <source>
        <dbReference type="ARBA" id="ARBA00022729"/>
    </source>
</evidence>
<gene>
    <name evidence="6" type="ORF">J2X12_003886</name>
</gene>
<evidence type="ECO:0000313" key="6">
    <source>
        <dbReference type="EMBL" id="MDR7165832.1"/>
    </source>
</evidence>
<feature type="binding site" evidence="4">
    <location>
        <position position="194"/>
    </location>
    <ligand>
        <name>molybdate</name>
        <dbReference type="ChEBI" id="CHEBI:36264"/>
    </ligand>
</feature>
<dbReference type="PANTHER" id="PTHR30632:SF0">
    <property type="entry name" value="SULFATE-BINDING PROTEIN"/>
    <property type="match status" value="1"/>
</dbReference>
<dbReference type="AlphaFoldDB" id="A0AAW8NE14"/>
<comment type="similarity">
    <text evidence="1">Belongs to the bacterial solute-binding protein ModA family.</text>
</comment>
<dbReference type="CDD" id="cd13538">
    <property type="entry name" value="PBP2_ModA_like_1"/>
    <property type="match status" value="1"/>
</dbReference>
<feature type="chain" id="PRO_5044004176" evidence="5">
    <location>
        <begin position="22"/>
        <end position="260"/>
    </location>
</feature>
<proteinExistence type="inferred from homology"/>
<dbReference type="Gene3D" id="3.40.190.10">
    <property type="entry name" value="Periplasmic binding protein-like II"/>
    <property type="match status" value="2"/>
</dbReference>
<dbReference type="Pfam" id="PF13531">
    <property type="entry name" value="SBP_bac_11"/>
    <property type="match status" value="1"/>
</dbReference>
<evidence type="ECO:0000256" key="1">
    <source>
        <dbReference type="ARBA" id="ARBA00009175"/>
    </source>
</evidence>
<evidence type="ECO:0000256" key="2">
    <source>
        <dbReference type="ARBA" id="ARBA00022723"/>
    </source>
</evidence>
<reference evidence="6" key="1">
    <citation type="submission" date="2023-07" db="EMBL/GenBank/DDBJ databases">
        <title>Sorghum-associated microbial communities from plants grown in Nebraska, USA.</title>
        <authorList>
            <person name="Schachtman D."/>
        </authorList>
    </citation>
    <scope>NUCLEOTIDE SEQUENCE</scope>
    <source>
        <strain evidence="6">BE261</strain>
    </source>
</reference>
<keyword evidence="2 4" id="KW-0479">Metal-binding</keyword>
<dbReference type="SUPFAM" id="SSF53850">
    <property type="entry name" value="Periplasmic binding protein-like II"/>
    <property type="match status" value="1"/>
</dbReference>
<feature type="binding site" evidence="4">
    <location>
        <position position="45"/>
    </location>
    <ligand>
        <name>molybdate</name>
        <dbReference type="ChEBI" id="CHEBI:36264"/>
    </ligand>
</feature>
<dbReference type="InterPro" id="IPR005950">
    <property type="entry name" value="ModA"/>
</dbReference>
<evidence type="ECO:0000256" key="5">
    <source>
        <dbReference type="SAM" id="SignalP"/>
    </source>
</evidence>
<comment type="caution">
    <text evidence="6">The sequence shown here is derived from an EMBL/GenBank/DDBJ whole genome shotgun (WGS) entry which is preliminary data.</text>
</comment>
<dbReference type="GO" id="GO:0046872">
    <property type="term" value="F:metal ion binding"/>
    <property type="evidence" value="ECO:0007669"/>
    <property type="project" value="UniProtKB-KW"/>
</dbReference>
<dbReference type="PIRSF" id="PIRSF004846">
    <property type="entry name" value="ModA"/>
    <property type="match status" value="1"/>
</dbReference>
<organism evidence="6 7">
    <name type="scientific">Pseudarthrobacter oxydans</name>
    <name type="common">Arthrobacter oxydans</name>
    <dbReference type="NCBI Taxonomy" id="1671"/>
    <lineage>
        <taxon>Bacteria</taxon>
        <taxon>Bacillati</taxon>
        <taxon>Actinomycetota</taxon>
        <taxon>Actinomycetes</taxon>
        <taxon>Micrococcales</taxon>
        <taxon>Micrococcaceae</taxon>
        <taxon>Pseudarthrobacter</taxon>
    </lineage>
</organism>
<dbReference type="NCBIfam" id="TIGR01256">
    <property type="entry name" value="modA"/>
    <property type="match status" value="1"/>
</dbReference>
<name>A0AAW8NE14_PSEOX</name>
<keyword evidence="3 5" id="KW-0732">Signal</keyword>
<dbReference type="GO" id="GO:0030973">
    <property type="term" value="F:molybdate ion binding"/>
    <property type="evidence" value="ECO:0007669"/>
    <property type="project" value="TreeGrafter"/>
</dbReference>
<evidence type="ECO:0000313" key="7">
    <source>
        <dbReference type="Proteomes" id="UP001262032"/>
    </source>
</evidence>
<dbReference type="EMBL" id="JAVDWN010000019">
    <property type="protein sequence ID" value="MDR7165832.1"/>
    <property type="molecule type" value="Genomic_DNA"/>
</dbReference>
<feature type="binding site" evidence="4">
    <location>
        <position position="73"/>
    </location>
    <ligand>
        <name>molybdate</name>
        <dbReference type="ChEBI" id="CHEBI:36264"/>
    </ligand>
</feature>
<sequence length="260" mass="25521">MTGKQKLTALLLAVLMTATQAACTGKGGADAGSGSSTLTVFAAASLKSSFTELAERFEVENPGTTVTLSFAGSADLATQLSQGAPADVFASADSGTMAKVQEAGLVDGGPRDFATNTLAIAVPPGNPAGIRSFADLAKTGIKLVACAPQVPCGAAAARVADSTGTVLSPVSEENSVTDVLGKVISGEADAGLVYVTDVRSAGARVEGIPFPEAAAAVNPYPAAVLAGSRNKAAAGRFLDLLAGPEGQEVLAAAGFGPGPA</sequence>